<comment type="caution">
    <text evidence="1">The sequence shown here is derived from an EMBL/GenBank/DDBJ whole genome shotgun (WGS) entry which is preliminary data.</text>
</comment>
<proteinExistence type="predicted"/>
<dbReference type="RefSeq" id="WP_197011781.1">
    <property type="nucleotide sequence ID" value="NZ_BAABES010000022.1"/>
</dbReference>
<dbReference type="EMBL" id="JADOUA010000001">
    <property type="protein sequence ID" value="MBG6089138.1"/>
    <property type="molecule type" value="Genomic_DNA"/>
</dbReference>
<accession>A0A931DM37</accession>
<name>A0A931DM37_9ACTN</name>
<gene>
    <name evidence="1" type="ORF">IW256_003251</name>
</gene>
<dbReference type="AlphaFoldDB" id="A0A931DM37"/>
<evidence type="ECO:0000313" key="1">
    <source>
        <dbReference type="EMBL" id="MBG6089138.1"/>
    </source>
</evidence>
<dbReference type="Proteomes" id="UP000614047">
    <property type="component" value="Unassembled WGS sequence"/>
</dbReference>
<evidence type="ECO:0000313" key="2">
    <source>
        <dbReference type="Proteomes" id="UP000614047"/>
    </source>
</evidence>
<reference evidence="1" key="1">
    <citation type="submission" date="2020-11" db="EMBL/GenBank/DDBJ databases">
        <title>Sequencing the genomes of 1000 actinobacteria strains.</title>
        <authorList>
            <person name="Klenk H.-P."/>
        </authorList>
    </citation>
    <scope>NUCLEOTIDE SEQUENCE</scope>
    <source>
        <strain evidence="1">DSM 43175</strain>
    </source>
</reference>
<organism evidence="1 2">
    <name type="scientific">Actinomadura viridis</name>
    <dbReference type="NCBI Taxonomy" id="58110"/>
    <lineage>
        <taxon>Bacteria</taxon>
        <taxon>Bacillati</taxon>
        <taxon>Actinomycetota</taxon>
        <taxon>Actinomycetes</taxon>
        <taxon>Streptosporangiales</taxon>
        <taxon>Thermomonosporaceae</taxon>
        <taxon>Actinomadura</taxon>
    </lineage>
</organism>
<sequence>MHARPVSDDQILARLRAEFTGHRIWRAARGDGLLGDWVATLHDPMAGVDPTVVCDTARELREALIRERFRAVAKGR</sequence>
<keyword evidence="2" id="KW-1185">Reference proteome</keyword>
<protein>
    <submittedName>
        <fullName evidence="1">Uncharacterized protein</fullName>
    </submittedName>
</protein>